<dbReference type="InterPro" id="IPR001789">
    <property type="entry name" value="Sig_transdc_resp-reg_receiver"/>
</dbReference>
<dbReference type="InterPro" id="IPR011006">
    <property type="entry name" value="CheY-like_superfamily"/>
</dbReference>
<dbReference type="SMART" id="SM00448">
    <property type="entry name" value="REC"/>
    <property type="match status" value="1"/>
</dbReference>
<dbReference type="InterPro" id="IPR050595">
    <property type="entry name" value="Bact_response_regulator"/>
</dbReference>
<dbReference type="GO" id="GO:0000160">
    <property type="term" value="P:phosphorelay signal transduction system"/>
    <property type="evidence" value="ECO:0007669"/>
    <property type="project" value="InterPro"/>
</dbReference>
<evidence type="ECO:0000256" key="2">
    <source>
        <dbReference type="PROSITE-ProRule" id="PRU00169"/>
    </source>
</evidence>
<dbReference type="RefSeq" id="WP_111512884.1">
    <property type="nucleotide sequence ID" value="NZ_QFYR01000001.1"/>
</dbReference>
<feature type="modified residue" description="4-aspartylphosphate" evidence="2">
    <location>
        <position position="54"/>
    </location>
</feature>
<proteinExistence type="predicted"/>
<protein>
    <submittedName>
        <fullName evidence="4">Response regulator</fullName>
    </submittedName>
</protein>
<gene>
    <name evidence="4" type="ORF">DJ018_00680</name>
</gene>
<accession>A0A328ANF3</accession>
<dbReference type="Proteomes" id="UP000249725">
    <property type="component" value="Unassembled WGS sequence"/>
</dbReference>
<dbReference type="PANTHER" id="PTHR44591">
    <property type="entry name" value="STRESS RESPONSE REGULATOR PROTEIN 1"/>
    <property type="match status" value="1"/>
</dbReference>
<feature type="domain" description="Response regulatory" evidence="3">
    <location>
        <begin position="3"/>
        <end position="117"/>
    </location>
</feature>
<evidence type="ECO:0000313" key="5">
    <source>
        <dbReference type="Proteomes" id="UP000249725"/>
    </source>
</evidence>
<dbReference type="PROSITE" id="PS50110">
    <property type="entry name" value="RESPONSE_REGULATORY"/>
    <property type="match status" value="1"/>
</dbReference>
<evidence type="ECO:0000259" key="3">
    <source>
        <dbReference type="PROSITE" id="PS50110"/>
    </source>
</evidence>
<dbReference type="PANTHER" id="PTHR44591:SF21">
    <property type="entry name" value="TWO-COMPONENT RESPONSE REGULATOR"/>
    <property type="match status" value="1"/>
</dbReference>
<evidence type="ECO:0000256" key="1">
    <source>
        <dbReference type="ARBA" id="ARBA00022553"/>
    </source>
</evidence>
<evidence type="ECO:0000313" key="4">
    <source>
        <dbReference type="EMBL" id="RAK56533.1"/>
    </source>
</evidence>
<dbReference type="SUPFAM" id="SSF52172">
    <property type="entry name" value="CheY-like"/>
    <property type="match status" value="1"/>
</dbReference>
<organism evidence="4 5">
    <name type="scientific">Phenylobacterium deserti</name>
    <dbReference type="NCBI Taxonomy" id="1914756"/>
    <lineage>
        <taxon>Bacteria</taxon>
        <taxon>Pseudomonadati</taxon>
        <taxon>Pseudomonadota</taxon>
        <taxon>Alphaproteobacteria</taxon>
        <taxon>Caulobacterales</taxon>
        <taxon>Caulobacteraceae</taxon>
        <taxon>Phenylobacterium</taxon>
    </lineage>
</organism>
<dbReference type="Pfam" id="PF00072">
    <property type="entry name" value="Response_reg"/>
    <property type="match status" value="1"/>
</dbReference>
<reference evidence="5" key="1">
    <citation type="submission" date="2018-05" db="EMBL/GenBank/DDBJ databases">
        <authorList>
            <person name="Li X."/>
        </authorList>
    </citation>
    <scope>NUCLEOTIDE SEQUENCE [LARGE SCALE GENOMIC DNA]</scope>
    <source>
        <strain evidence="5">YIM 73061</strain>
    </source>
</reference>
<name>A0A328ANF3_9CAUL</name>
<comment type="caution">
    <text evidence="4">The sequence shown here is derived from an EMBL/GenBank/DDBJ whole genome shotgun (WGS) entry which is preliminary data.</text>
</comment>
<keyword evidence="5" id="KW-1185">Reference proteome</keyword>
<dbReference type="AlphaFoldDB" id="A0A328ANF3"/>
<sequence length="119" mass="12746">MASVLVVEDEPLIAEIVKEAISDQGHSVVTASCAREAYSLLEPEARSFAAIVTDVDLGAGPNGFALARRARELNPDIQVAYMTGSAANLRHFEADKALMFPKPFSPTEMAEQLDLLIGS</sequence>
<dbReference type="Gene3D" id="3.40.50.2300">
    <property type="match status" value="1"/>
</dbReference>
<keyword evidence="1 2" id="KW-0597">Phosphoprotein</keyword>
<dbReference type="EMBL" id="QFYR01000001">
    <property type="protein sequence ID" value="RAK56533.1"/>
    <property type="molecule type" value="Genomic_DNA"/>
</dbReference>
<dbReference type="OrthoDB" id="7060229at2"/>